<feature type="compositionally biased region" description="Polar residues" evidence="1">
    <location>
        <begin position="42"/>
        <end position="52"/>
    </location>
</feature>
<name>A0A9D4IRB6_DREPO</name>
<feature type="region of interest" description="Disordered" evidence="1">
    <location>
        <begin position="42"/>
        <end position="61"/>
    </location>
</feature>
<evidence type="ECO:0000313" key="3">
    <source>
        <dbReference type="Proteomes" id="UP000828390"/>
    </source>
</evidence>
<dbReference type="Proteomes" id="UP000828390">
    <property type="component" value="Unassembled WGS sequence"/>
</dbReference>
<proteinExistence type="predicted"/>
<keyword evidence="3" id="KW-1185">Reference proteome</keyword>
<dbReference type="Gene3D" id="2.60.40.4100">
    <property type="entry name" value="Zona pellucida, ZP-C domain"/>
    <property type="match status" value="1"/>
</dbReference>
<evidence type="ECO:0000256" key="1">
    <source>
        <dbReference type="SAM" id="MobiDB-lite"/>
    </source>
</evidence>
<reference evidence="2" key="2">
    <citation type="submission" date="2020-11" db="EMBL/GenBank/DDBJ databases">
        <authorList>
            <person name="McCartney M.A."/>
            <person name="Auch B."/>
            <person name="Kono T."/>
            <person name="Mallez S."/>
            <person name="Becker A."/>
            <person name="Gohl D.M."/>
            <person name="Silverstein K.A.T."/>
            <person name="Koren S."/>
            <person name="Bechman K.B."/>
            <person name="Herman A."/>
            <person name="Abrahante J.E."/>
            <person name="Garbe J."/>
        </authorList>
    </citation>
    <scope>NUCLEOTIDE SEQUENCE</scope>
    <source>
        <strain evidence="2">Duluth1</strain>
        <tissue evidence="2">Whole animal</tissue>
    </source>
</reference>
<evidence type="ECO:0000313" key="2">
    <source>
        <dbReference type="EMBL" id="KAH3781113.1"/>
    </source>
</evidence>
<accession>A0A9D4IRB6</accession>
<dbReference type="AlphaFoldDB" id="A0A9D4IRB6"/>
<sequence length="61" mass="7030">MDAYTHFLSQTDHATRFLFQAFQMSGSDHRLYIKCDATLSDTSDVTSSQQCDQRPHCTKKK</sequence>
<reference evidence="2" key="1">
    <citation type="journal article" date="2019" name="bioRxiv">
        <title>The Genome of the Zebra Mussel, Dreissena polymorpha: A Resource for Invasive Species Research.</title>
        <authorList>
            <person name="McCartney M.A."/>
            <person name="Auch B."/>
            <person name="Kono T."/>
            <person name="Mallez S."/>
            <person name="Zhang Y."/>
            <person name="Obille A."/>
            <person name="Becker A."/>
            <person name="Abrahante J.E."/>
            <person name="Garbe J."/>
            <person name="Badalamenti J.P."/>
            <person name="Herman A."/>
            <person name="Mangelson H."/>
            <person name="Liachko I."/>
            <person name="Sullivan S."/>
            <person name="Sone E.D."/>
            <person name="Koren S."/>
            <person name="Silverstein K.A.T."/>
            <person name="Beckman K.B."/>
            <person name="Gohl D.M."/>
        </authorList>
    </citation>
    <scope>NUCLEOTIDE SEQUENCE</scope>
    <source>
        <strain evidence="2">Duluth1</strain>
        <tissue evidence="2">Whole animal</tissue>
    </source>
</reference>
<gene>
    <name evidence="2" type="ORF">DPMN_158938</name>
</gene>
<comment type="caution">
    <text evidence="2">The sequence shown here is derived from an EMBL/GenBank/DDBJ whole genome shotgun (WGS) entry which is preliminary data.</text>
</comment>
<dbReference type="EMBL" id="JAIWYP010000008">
    <property type="protein sequence ID" value="KAH3781113.1"/>
    <property type="molecule type" value="Genomic_DNA"/>
</dbReference>
<organism evidence="2 3">
    <name type="scientific">Dreissena polymorpha</name>
    <name type="common">Zebra mussel</name>
    <name type="synonym">Mytilus polymorpha</name>
    <dbReference type="NCBI Taxonomy" id="45954"/>
    <lineage>
        <taxon>Eukaryota</taxon>
        <taxon>Metazoa</taxon>
        <taxon>Spiralia</taxon>
        <taxon>Lophotrochozoa</taxon>
        <taxon>Mollusca</taxon>
        <taxon>Bivalvia</taxon>
        <taxon>Autobranchia</taxon>
        <taxon>Heteroconchia</taxon>
        <taxon>Euheterodonta</taxon>
        <taxon>Imparidentia</taxon>
        <taxon>Neoheterodontei</taxon>
        <taxon>Myida</taxon>
        <taxon>Dreissenoidea</taxon>
        <taxon>Dreissenidae</taxon>
        <taxon>Dreissena</taxon>
    </lineage>
</organism>
<protein>
    <submittedName>
        <fullName evidence="2">Uncharacterized protein</fullName>
    </submittedName>
</protein>
<dbReference type="InterPro" id="IPR042235">
    <property type="entry name" value="ZP-C_dom"/>
</dbReference>